<proteinExistence type="predicted"/>
<dbReference type="EnsemblPlants" id="MELO3C032820.2.1">
    <property type="protein sequence ID" value="MELO3C032820.2.1"/>
    <property type="gene ID" value="MELO3C032820.2"/>
</dbReference>
<organism evidence="1">
    <name type="scientific">Cucumis melo</name>
    <name type="common">Muskmelon</name>
    <dbReference type="NCBI Taxonomy" id="3656"/>
    <lineage>
        <taxon>Eukaryota</taxon>
        <taxon>Viridiplantae</taxon>
        <taxon>Streptophyta</taxon>
        <taxon>Embryophyta</taxon>
        <taxon>Tracheophyta</taxon>
        <taxon>Spermatophyta</taxon>
        <taxon>Magnoliopsida</taxon>
        <taxon>eudicotyledons</taxon>
        <taxon>Gunneridae</taxon>
        <taxon>Pentapetalae</taxon>
        <taxon>rosids</taxon>
        <taxon>fabids</taxon>
        <taxon>Cucurbitales</taxon>
        <taxon>Cucurbitaceae</taxon>
        <taxon>Benincaseae</taxon>
        <taxon>Cucumis</taxon>
    </lineage>
</organism>
<dbReference type="AlphaFoldDB" id="A0A9I9EEZ2"/>
<reference evidence="1" key="1">
    <citation type="submission" date="2023-03" db="UniProtKB">
        <authorList>
            <consortium name="EnsemblPlants"/>
        </authorList>
    </citation>
    <scope>IDENTIFICATION</scope>
</reference>
<evidence type="ECO:0000313" key="1">
    <source>
        <dbReference type="EnsemblPlants" id="MELO3C032820.2.1"/>
    </source>
</evidence>
<name>A0A9I9EEZ2_CUCME</name>
<dbReference type="Gramene" id="MELO3C032820.2.1">
    <property type="protein sequence ID" value="MELO3C032820.2.1"/>
    <property type="gene ID" value="MELO3C032820.2"/>
</dbReference>
<protein>
    <submittedName>
        <fullName evidence="1">Uncharacterized protein</fullName>
    </submittedName>
</protein>
<accession>A0A9I9EEZ2</accession>
<sequence>MKGNPPKGLYFYKVEKEKSKRTLWSMIPASCCLLLGSHSMSMLALLEAKNTLFIIQFRKRRNF</sequence>